<gene>
    <name evidence="1" type="ORF">FB470_006640</name>
</gene>
<comment type="caution">
    <text evidence="1">The sequence shown here is derived from an EMBL/GenBank/DDBJ whole genome shotgun (WGS) entry which is preliminary data.</text>
</comment>
<organism evidence="1 2">
    <name type="scientific">Amycolatopsis thermophila</name>
    <dbReference type="NCBI Taxonomy" id="206084"/>
    <lineage>
        <taxon>Bacteria</taxon>
        <taxon>Bacillati</taxon>
        <taxon>Actinomycetota</taxon>
        <taxon>Actinomycetes</taxon>
        <taxon>Pseudonocardiales</taxon>
        <taxon>Pseudonocardiaceae</taxon>
        <taxon>Amycolatopsis</taxon>
    </lineage>
</organism>
<dbReference type="EMBL" id="JAUSUT010000001">
    <property type="protein sequence ID" value="MDQ0382646.1"/>
    <property type="molecule type" value="Genomic_DNA"/>
</dbReference>
<evidence type="ECO:0000313" key="1">
    <source>
        <dbReference type="EMBL" id="MDQ0382646.1"/>
    </source>
</evidence>
<keyword evidence="2" id="KW-1185">Reference proteome</keyword>
<sequence>MRCWRQAARARRLALLAYDTGTARRIAEPMPTQATVEGDALLQADIEVEDCYFRMLMPDEIKLAMAFRHDFVLLGNKREQVKLAGNAVTPPAARDLNALAA</sequence>
<proteinExistence type="predicted"/>
<dbReference type="SUPFAM" id="SSF53335">
    <property type="entry name" value="S-adenosyl-L-methionine-dependent methyltransferases"/>
    <property type="match status" value="1"/>
</dbReference>
<keyword evidence="1" id="KW-0489">Methyltransferase</keyword>
<dbReference type="GO" id="GO:0032259">
    <property type="term" value="P:methylation"/>
    <property type="evidence" value="ECO:0007669"/>
    <property type="project" value="UniProtKB-KW"/>
</dbReference>
<protein>
    <submittedName>
        <fullName evidence="1">Site-specific DNA-cytosine methylase</fullName>
    </submittedName>
</protein>
<accession>A0ABU0F529</accession>
<reference evidence="1 2" key="1">
    <citation type="submission" date="2023-07" db="EMBL/GenBank/DDBJ databases">
        <title>Sequencing the genomes of 1000 actinobacteria strains.</title>
        <authorList>
            <person name="Klenk H.-P."/>
        </authorList>
    </citation>
    <scope>NUCLEOTIDE SEQUENCE [LARGE SCALE GENOMIC DNA]</scope>
    <source>
        <strain evidence="1 2">DSM 45805</strain>
    </source>
</reference>
<dbReference type="GO" id="GO:0008168">
    <property type="term" value="F:methyltransferase activity"/>
    <property type="evidence" value="ECO:0007669"/>
    <property type="project" value="UniProtKB-KW"/>
</dbReference>
<dbReference type="Gene3D" id="3.90.120.10">
    <property type="entry name" value="DNA Methylase, subunit A, domain 2"/>
    <property type="match status" value="1"/>
</dbReference>
<evidence type="ECO:0000313" key="2">
    <source>
        <dbReference type="Proteomes" id="UP001229651"/>
    </source>
</evidence>
<name>A0ABU0F529_9PSEU</name>
<dbReference type="InterPro" id="IPR029063">
    <property type="entry name" value="SAM-dependent_MTases_sf"/>
</dbReference>
<keyword evidence="1" id="KW-0808">Transferase</keyword>
<dbReference type="RefSeq" id="WP_306998003.1">
    <property type="nucleotide sequence ID" value="NZ_JAUSUT010000001.1"/>
</dbReference>
<dbReference type="Proteomes" id="UP001229651">
    <property type="component" value="Unassembled WGS sequence"/>
</dbReference>